<feature type="compositionally biased region" description="Basic and acidic residues" evidence="12">
    <location>
        <begin position="192"/>
        <end position="208"/>
    </location>
</feature>
<comment type="subcellular location">
    <subcellularLocation>
        <location evidence="1">Nucleus</location>
    </subcellularLocation>
</comment>
<keyword evidence="5" id="KW-0862">Zinc</keyword>
<dbReference type="GO" id="GO:0000122">
    <property type="term" value="P:negative regulation of transcription by RNA polymerase II"/>
    <property type="evidence" value="ECO:0007669"/>
    <property type="project" value="UniProtKB-ARBA"/>
</dbReference>
<dbReference type="SMART" id="SM00355">
    <property type="entry name" value="ZnF_C2H2"/>
    <property type="match status" value="5"/>
</dbReference>
<dbReference type="PROSITE" id="PS50157">
    <property type="entry name" value="ZINC_FINGER_C2H2_2"/>
    <property type="match status" value="5"/>
</dbReference>
<feature type="domain" description="C2H2-type" evidence="13">
    <location>
        <begin position="353"/>
        <end position="380"/>
    </location>
</feature>
<dbReference type="Pfam" id="PF00096">
    <property type="entry name" value="zf-C2H2"/>
    <property type="match status" value="5"/>
</dbReference>
<keyword evidence="6" id="KW-0805">Transcription regulation</keyword>
<reference evidence="14" key="1">
    <citation type="journal article" date="2014" name="Nat. Genet.">
        <title>Genome and transcriptome of the porcine whipworm Trichuris suis.</title>
        <authorList>
            <person name="Jex A.R."/>
            <person name="Nejsum P."/>
            <person name="Schwarz E.M."/>
            <person name="Hu L."/>
            <person name="Young N.D."/>
            <person name="Hall R.S."/>
            <person name="Korhonen P.K."/>
            <person name="Liao S."/>
            <person name="Thamsborg S."/>
            <person name="Xia J."/>
            <person name="Xu P."/>
            <person name="Wang S."/>
            <person name="Scheerlinck J.P."/>
            <person name="Hofmann A."/>
            <person name="Sternberg P.W."/>
            <person name="Wang J."/>
            <person name="Gasser R.B."/>
        </authorList>
    </citation>
    <scope>NUCLEOTIDE SEQUENCE [LARGE SCALE GENOMIC DNA]</scope>
    <source>
        <strain evidence="14">DCEP-RM93F</strain>
    </source>
</reference>
<dbReference type="Gene3D" id="3.30.160.60">
    <property type="entry name" value="Classic Zinc Finger"/>
    <property type="match status" value="4"/>
</dbReference>
<evidence type="ECO:0000256" key="12">
    <source>
        <dbReference type="SAM" id="MobiDB-lite"/>
    </source>
</evidence>
<comment type="similarity">
    <text evidence="10">Belongs to the snail C2H2-type zinc-finger protein family.</text>
</comment>
<dbReference type="EMBL" id="KL367485">
    <property type="protein sequence ID" value="KFD70915.1"/>
    <property type="molecule type" value="Genomic_DNA"/>
</dbReference>
<dbReference type="PANTHER" id="PTHR24388:SF38">
    <property type="entry name" value="PROTEIN SNAIL"/>
    <property type="match status" value="1"/>
</dbReference>
<dbReference type="InterPro" id="IPR036236">
    <property type="entry name" value="Znf_C2H2_sf"/>
</dbReference>
<dbReference type="FunFam" id="3.30.160.60:FF:000446">
    <property type="entry name" value="Zinc finger protein"/>
    <property type="match status" value="1"/>
</dbReference>
<protein>
    <recommendedName>
        <fullName evidence="13">C2H2-type domain-containing protein</fullName>
    </recommendedName>
</protein>
<evidence type="ECO:0000256" key="10">
    <source>
        <dbReference type="ARBA" id="ARBA00037948"/>
    </source>
</evidence>
<keyword evidence="2" id="KW-0479">Metal-binding</keyword>
<dbReference type="FunFam" id="3.30.160.60:FF:000169">
    <property type="entry name" value="transcriptional repressor scratch 2"/>
    <property type="match status" value="1"/>
</dbReference>
<evidence type="ECO:0000256" key="3">
    <source>
        <dbReference type="ARBA" id="ARBA00022737"/>
    </source>
</evidence>
<evidence type="ECO:0000256" key="1">
    <source>
        <dbReference type="ARBA" id="ARBA00004123"/>
    </source>
</evidence>
<dbReference type="GO" id="GO:0005634">
    <property type="term" value="C:nucleus"/>
    <property type="evidence" value="ECO:0007669"/>
    <property type="project" value="UniProtKB-SubCell"/>
</dbReference>
<keyword evidence="7" id="KW-0238">DNA-binding</keyword>
<feature type="region of interest" description="Disordered" evidence="12">
    <location>
        <begin position="191"/>
        <end position="223"/>
    </location>
</feature>
<sequence>MRARRTNITKQKSMQNGTALSAGAFKSHGSNGFQNDGAADLRRKLGVTTPTGVPVLPLLASGLYPYGWPYGSTLMPSISAQRTPTYPFGLTPTGELSLNSNFYPSRPMISGFSRQVMEWANFNASLELLFGQYQATAKANYDRSFPLCRLPAVNPVAPIRSGGIEETTRGLYATGSLSEHVGQSPYFCAKASDARSKETNPESVRLETIDSSSPAPKARTADAGKDTEVRFHDGVTIGYTYDALFISDGRSKRRLSGAVHGDVDRHRYTCNQCGKTYATSSNLSRHRQTHRSLDSTYAKKCPDCGKVYVSMPALSMHLLTHKLEHTCKICGKAFSRPWLLQGHMRSHTGHKPFGCAHCGKAFADRSNLRAHMQTHISQKRYKCKQCDKAFALKSYLTKHKESNCTKPTNDAVNASTNPFL</sequence>
<name>A0A085NN69_9BILA</name>
<keyword evidence="9" id="KW-0539">Nucleus</keyword>
<dbReference type="GO" id="GO:0008270">
    <property type="term" value="F:zinc ion binding"/>
    <property type="evidence" value="ECO:0007669"/>
    <property type="project" value="UniProtKB-KW"/>
</dbReference>
<evidence type="ECO:0000256" key="7">
    <source>
        <dbReference type="ARBA" id="ARBA00023125"/>
    </source>
</evidence>
<evidence type="ECO:0000256" key="9">
    <source>
        <dbReference type="ARBA" id="ARBA00023242"/>
    </source>
</evidence>
<dbReference type="PROSITE" id="PS00028">
    <property type="entry name" value="ZINC_FINGER_C2H2_1"/>
    <property type="match status" value="4"/>
</dbReference>
<dbReference type="GO" id="GO:0000981">
    <property type="term" value="F:DNA-binding transcription factor activity, RNA polymerase II-specific"/>
    <property type="evidence" value="ECO:0007669"/>
    <property type="project" value="TreeGrafter"/>
</dbReference>
<feature type="domain" description="C2H2-type" evidence="13">
    <location>
        <begin position="325"/>
        <end position="352"/>
    </location>
</feature>
<dbReference type="GO" id="GO:0000978">
    <property type="term" value="F:RNA polymerase II cis-regulatory region sequence-specific DNA binding"/>
    <property type="evidence" value="ECO:0007669"/>
    <property type="project" value="TreeGrafter"/>
</dbReference>
<feature type="domain" description="C2H2-type" evidence="13">
    <location>
        <begin position="299"/>
        <end position="326"/>
    </location>
</feature>
<dbReference type="FunFam" id="3.30.160.60:FF:000003">
    <property type="entry name" value="Zinc finger protein 3 homolog"/>
    <property type="match status" value="1"/>
</dbReference>
<dbReference type="PANTHER" id="PTHR24388">
    <property type="entry name" value="ZINC FINGER PROTEIN"/>
    <property type="match status" value="1"/>
</dbReference>
<gene>
    <name evidence="14" type="ORF">M514_01141</name>
</gene>
<evidence type="ECO:0000256" key="11">
    <source>
        <dbReference type="PROSITE-ProRule" id="PRU00042"/>
    </source>
</evidence>
<dbReference type="Proteomes" id="UP000030758">
    <property type="component" value="Unassembled WGS sequence"/>
</dbReference>
<evidence type="ECO:0000256" key="5">
    <source>
        <dbReference type="ARBA" id="ARBA00022833"/>
    </source>
</evidence>
<keyword evidence="4 11" id="KW-0863">Zinc-finger</keyword>
<dbReference type="InterPro" id="IPR050527">
    <property type="entry name" value="Snail/Krueppel_Znf"/>
</dbReference>
<evidence type="ECO:0000259" key="13">
    <source>
        <dbReference type="PROSITE" id="PS50157"/>
    </source>
</evidence>
<evidence type="ECO:0000313" key="14">
    <source>
        <dbReference type="EMBL" id="KFD70915.1"/>
    </source>
</evidence>
<dbReference type="SUPFAM" id="SSF57667">
    <property type="entry name" value="beta-beta-alpha zinc fingers"/>
    <property type="match status" value="3"/>
</dbReference>
<evidence type="ECO:0000256" key="8">
    <source>
        <dbReference type="ARBA" id="ARBA00023163"/>
    </source>
</evidence>
<evidence type="ECO:0000256" key="2">
    <source>
        <dbReference type="ARBA" id="ARBA00022723"/>
    </source>
</evidence>
<proteinExistence type="inferred from homology"/>
<feature type="domain" description="C2H2-type" evidence="13">
    <location>
        <begin position="268"/>
        <end position="295"/>
    </location>
</feature>
<keyword evidence="8" id="KW-0804">Transcription</keyword>
<organism evidence="14">
    <name type="scientific">Trichuris suis</name>
    <name type="common">pig whipworm</name>
    <dbReference type="NCBI Taxonomy" id="68888"/>
    <lineage>
        <taxon>Eukaryota</taxon>
        <taxon>Metazoa</taxon>
        <taxon>Ecdysozoa</taxon>
        <taxon>Nematoda</taxon>
        <taxon>Enoplea</taxon>
        <taxon>Dorylaimia</taxon>
        <taxon>Trichinellida</taxon>
        <taxon>Trichuridae</taxon>
        <taxon>Trichuris</taxon>
    </lineage>
</organism>
<keyword evidence="3" id="KW-0677">Repeat</keyword>
<feature type="domain" description="C2H2-type" evidence="13">
    <location>
        <begin position="381"/>
        <end position="408"/>
    </location>
</feature>
<evidence type="ECO:0000256" key="6">
    <source>
        <dbReference type="ARBA" id="ARBA00023015"/>
    </source>
</evidence>
<accession>A0A085NN69</accession>
<dbReference type="AlphaFoldDB" id="A0A085NN69"/>
<dbReference type="InterPro" id="IPR013087">
    <property type="entry name" value="Znf_C2H2_type"/>
</dbReference>
<evidence type="ECO:0000256" key="4">
    <source>
        <dbReference type="ARBA" id="ARBA00022771"/>
    </source>
</evidence>
<dbReference type="FunFam" id="3.30.160.60:FF:000043">
    <property type="entry name" value="Scratch family zinc finger 2"/>
    <property type="match status" value="1"/>
</dbReference>